<sequence>MTLSEAISMTPKSKSHTLWNDLGSVLSPRTAVLFIGSLVIPAAAFMLYPFLTIYFTHVLHDTAAEAGLLLSIRFLSSAVFGFLGSWSSGRWGLLRTYYISSLLTAGAIALLAFQHQVIPIILLLLVMGVSGSTVMSMIRGLSNIGVVADHRGTALNVIHWLTNVGMAVAMPFSALLLHGGHSRIPFYVAAGAYAVMVPVVALFFGKNPPAGAGKPDSPANAKTSGLLGILRQDIAFTYLMASFILWALVEMQFESNVPLDLSYHLLHGTALYGILGGIDMVIVFVLQLVVSHWLSQNKSPWYGYAGFVMLGGLMVGGLWQTVIGWSISIILLSVGEVFSISQIMNLMGILPKEGQQGSYFAIFGMAQGLATFLAYSLGGVIYQWLHPAVLFSLCLPAAAISAVLYRSARVRAYASASISESSAV</sequence>
<keyword evidence="3" id="KW-1003">Cell membrane</keyword>
<feature type="transmembrane region" description="Helical" evidence="7">
    <location>
        <begin position="184"/>
        <end position="205"/>
    </location>
</feature>
<dbReference type="Pfam" id="PF07690">
    <property type="entry name" value="MFS_1"/>
    <property type="match status" value="1"/>
</dbReference>
<keyword evidence="5 7" id="KW-1133">Transmembrane helix</keyword>
<feature type="transmembrane region" description="Helical" evidence="7">
    <location>
        <begin position="31"/>
        <end position="54"/>
    </location>
</feature>
<evidence type="ECO:0000256" key="2">
    <source>
        <dbReference type="ARBA" id="ARBA00022448"/>
    </source>
</evidence>
<feature type="transmembrane region" description="Helical" evidence="7">
    <location>
        <begin position="153"/>
        <end position="178"/>
    </location>
</feature>
<feature type="transmembrane region" description="Helical" evidence="7">
    <location>
        <begin position="384"/>
        <end position="405"/>
    </location>
</feature>
<evidence type="ECO:0000256" key="4">
    <source>
        <dbReference type="ARBA" id="ARBA00022692"/>
    </source>
</evidence>
<evidence type="ECO:0000256" key="3">
    <source>
        <dbReference type="ARBA" id="ARBA00022475"/>
    </source>
</evidence>
<evidence type="ECO:0000313" key="9">
    <source>
        <dbReference type="Proteomes" id="UP000242972"/>
    </source>
</evidence>
<feature type="transmembrane region" description="Helical" evidence="7">
    <location>
        <begin position="301"/>
        <end position="319"/>
    </location>
</feature>
<evidence type="ECO:0000313" key="8">
    <source>
        <dbReference type="EMBL" id="PSR35505.1"/>
    </source>
</evidence>
<organism evidence="8 9">
    <name type="scientific">Sulfobacillus benefaciens</name>
    <dbReference type="NCBI Taxonomy" id="453960"/>
    <lineage>
        <taxon>Bacteria</taxon>
        <taxon>Bacillati</taxon>
        <taxon>Bacillota</taxon>
        <taxon>Clostridia</taxon>
        <taxon>Eubacteriales</taxon>
        <taxon>Clostridiales Family XVII. Incertae Sedis</taxon>
        <taxon>Sulfobacillus</taxon>
    </lineage>
</organism>
<comment type="caution">
    <text evidence="8">The sequence shown here is derived from an EMBL/GenBank/DDBJ whole genome shotgun (WGS) entry which is preliminary data.</text>
</comment>
<dbReference type="InterPro" id="IPR050171">
    <property type="entry name" value="MFS_Transporters"/>
</dbReference>
<feature type="transmembrane region" description="Helical" evidence="7">
    <location>
        <begin position="359"/>
        <end position="378"/>
    </location>
</feature>
<feature type="transmembrane region" description="Helical" evidence="7">
    <location>
        <begin position="96"/>
        <end position="114"/>
    </location>
</feature>
<dbReference type="InterPro" id="IPR036259">
    <property type="entry name" value="MFS_trans_sf"/>
</dbReference>
<proteinExistence type="predicted"/>
<comment type="subcellular location">
    <subcellularLocation>
        <location evidence="1">Cell membrane</location>
        <topology evidence="1">Multi-pass membrane protein</topology>
    </subcellularLocation>
</comment>
<gene>
    <name evidence="8" type="ORF">C7B46_00495</name>
</gene>
<evidence type="ECO:0000256" key="7">
    <source>
        <dbReference type="SAM" id="Phobius"/>
    </source>
</evidence>
<dbReference type="EMBL" id="PXYW01000001">
    <property type="protein sequence ID" value="PSR35505.1"/>
    <property type="molecule type" value="Genomic_DNA"/>
</dbReference>
<keyword evidence="6 7" id="KW-0472">Membrane</keyword>
<feature type="transmembrane region" description="Helical" evidence="7">
    <location>
        <begin position="325"/>
        <end position="347"/>
    </location>
</feature>
<evidence type="ECO:0000256" key="5">
    <source>
        <dbReference type="ARBA" id="ARBA00022989"/>
    </source>
</evidence>
<evidence type="ECO:0000256" key="1">
    <source>
        <dbReference type="ARBA" id="ARBA00004651"/>
    </source>
</evidence>
<dbReference type="GO" id="GO:0005886">
    <property type="term" value="C:plasma membrane"/>
    <property type="evidence" value="ECO:0007669"/>
    <property type="project" value="UniProtKB-SubCell"/>
</dbReference>
<reference evidence="8 9" key="1">
    <citation type="journal article" date="2014" name="BMC Genomics">
        <title>Comparison of environmental and isolate Sulfobacillus genomes reveals diverse carbon, sulfur, nitrogen, and hydrogen metabolisms.</title>
        <authorList>
            <person name="Justice N.B."/>
            <person name="Norman A."/>
            <person name="Brown C.T."/>
            <person name="Singh A."/>
            <person name="Thomas B.C."/>
            <person name="Banfield J.F."/>
        </authorList>
    </citation>
    <scope>NUCLEOTIDE SEQUENCE [LARGE SCALE GENOMIC DNA]</scope>
    <source>
        <strain evidence="8">AMDSBA4</strain>
    </source>
</reference>
<protein>
    <recommendedName>
        <fullName evidence="10">MFS transporter</fullName>
    </recommendedName>
</protein>
<keyword evidence="4 7" id="KW-0812">Transmembrane</keyword>
<dbReference type="SUPFAM" id="SSF103473">
    <property type="entry name" value="MFS general substrate transporter"/>
    <property type="match status" value="1"/>
</dbReference>
<dbReference type="Gene3D" id="1.20.1250.20">
    <property type="entry name" value="MFS general substrate transporter like domains"/>
    <property type="match status" value="1"/>
</dbReference>
<keyword evidence="2" id="KW-0813">Transport</keyword>
<evidence type="ECO:0000256" key="6">
    <source>
        <dbReference type="ARBA" id="ARBA00023136"/>
    </source>
</evidence>
<feature type="transmembrane region" description="Helical" evidence="7">
    <location>
        <begin position="120"/>
        <end position="141"/>
    </location>
</feature>
<feature type="transmembrane region" description="Helical" evidence="7">
    <location>
        <begin position="66"/>
        <end position="84"/>
    </location>
</feature>
<name>A0A2T2XLY0_9FIRM</name>
<dbReference type="PANTHER" id="PTHR23517:SF2">
    <property type="entry name" value="MULTIDRUG RESISTANCE PROTEIN MDTH"/>
    <property type="match status" value="1"/>
</dbReference>
<dbReference type="GO" id="GO:0022857">
    <property type="term" value="F:transmembrane transporter activity"/>
    <property type="evidence" value="ECO:0007669"/>
    <property type="project" value="InterPro"/>
</dbReference>
<dbReference type="PANTHER" id="PTHR23517">
    <property type="entry name" value="RESISTANCE PROTEIN MDTM, PUTATIVE-RELATED-RELATED"/>
    <property type="match status" value="1"/>
</dbReference>
<feature type="transmembrane region" description="Helical" evidence="7">
    <location>
        <begin position="269"/>
        <end position="289"/>
    </location>
</feature>
<evidence type="ECO:0008006" key="10">
    <source>
        <dbReference type="Google" id="ProtNLM"/>
    </source>
</evidence>
<accession>A0A2T2XLY0</accession>
<dbReference type="Proteomes" id="UP000242972">
    <property type="component" value="Unassembled WGS sequence"/>
</dbReference>
<dbReference type="AlphaFoldDB" id="A0A2T2XLY0"/>
<dbReference type="InterPro" id="IPR011701">
    <property type="entry name" value="MFS"/>
</dbReference>